<proteinExistence type="predicted"/>
<organism evidence="1 2">
    <name type="scientific">Holothuria leucospilota</name>
    <name type="common">Black long sea cucumber</name>
    <name type="synonym">Mertensiothuria leucospilota</name>
    <dbReference type="NCBI Taxonomy" id="206669"/>
    <lineage>
        <taxon>Eukaryota</taxon>
        <taxon>Metazoa</taxon>
        <taxon>Echinodermata</taxon>
        <taxon>Eleutherozoa</taxon>
        <taxon>Echinozoa</taxon>
        <taxon>Holothuroidea</taxon>
        <taxon>Aspidochirotacea</taxon>
        <taxon>Aspidochirotida</taxon>
        <taxon>Holothuriidae</taxon>
        <taxon>Holothuria</taxon>
    </lineage>
</organism>
<accession>A0A9Q1CER2</accession>
<dbReference type="EMBL" id="JAIZAY010000004">
    <property type="protein sequence ID" value="KAJ8043174.1"/>
    <property type="molecule type" value="Genomic_DNA"/>
</dbReference>
<dbReference type="Proteomes" id="UP001152320">
    <property type="component" value="Chromosome 4"/>
</dbReference>
<evidence type="ECO:0000313" key="2">
    <source>
        <dbReference type="Proteomes" id="UP001152320"/>
    </source>
</evidence>
<evidence type="ECO:0000313" key="1">
    <source>
        <dbReference type="EMBL" id="KAJ8043174.1"/>
    </source>
</evidence>
<comment type="caution">
    <text evidence="1">The sequence shown here is derived from an EMBL/GenBank/DDBJ whole genome shotgun (WGS) entry which is preliminary data.</text>
</comment>
<reference evidence="1" key="1">
    <citation type="submission" date="2021-10" db="EMBL/GenBank/DDBJ databases">
        <title>Tropical sea cucumber genome reveals ecological adaptation and Cuvierian tubules defense mechanism.</title>
        <authorList>
            <person name="Chen T."/>
        </authorList>
    </citation>
    <scope>NUCLEOTIDE SEQUENCE</scope>
    <source>
        <strain evidence="1">Nanhai2018</strain>
        <tissue evidence="1">Muscle</tissue>
    </source>
</reference>
<sequence>MARSLGPPHWTAKTSPQLTSYVVFPSSDPHRLLLCPGVGMAQLLGWGFRRGRASLPRRRLLC</sequence>
<name>A0A9Q1CER2_HOLLE</name>
<protein>
    <submittedName>
        <fullName evidence="1">Uncharacterized protein</fullName>
    </submittedName>
</protein>
<gene>
    <name evidence="1" type="ORF">HOLleu_10150</name>
</gene>
<keyword evidence="2" id="KW-1185">Reference proteome</keyword>
<dbReference type="AlphaFoldDB" id="A0A9Q1CER2"/>